<proteinExistence type="predicted"/>
<gene>
    <name evidence="2" type="ORF">DNF11_1708</name>
</gene>
<dbReference type="OrthoDB" id="3347633at2759"/>
<reference evidence="2 3" key="1">
    <citation type="submission" date="2018-10" db="EMBL/GenBank/DDBJ databases">
        <title>Complete genome sequence of Malassezia restricta CBS 7877.</title>
        <authorList>
            <person name="Morand S.C."/>
            <person name="Bertignac M."/>
            <person name="Iltis A."/>
            <person name="Kolder I."/>
            <person name="Pirovano W."/>
            <person name="Jourdain R."/>
            <person name="Clavaud C."/>
        </authorList>
    </citation>
    <scope>NUCLEOTIDE SEQUENCE [LARGE SCALE GENOMIC DNA]</scope>
    <source>
        <strain evidence="2 3">CBS 7877</strain>
    </source>
</reference>
<dbReference type="VEuPathDB" id="FungiDB:DNF11_1708"/>
<name>A0A3G2S6A3_MALR7</name>
<evidence type="ECO:0000256" key="1">
    <source>
        <dbReference type="SAM" id="MobiDB-lite"/>
    </source>
</evidence>
<protein>
    <submittedName>
        <fullName evidence="2">Uncharacterized protein</fullName>
    </submittedName>
</protein>
<evidence type="ECO:0000313" key="3">
    <source>
        <dbReference type="Proteomes" id="UP000269793"/>
    </source>
</evidence>
<keyword evidence="3" id="KW-1185">Reference proteome</keyword>
<dbReference type="Proteomes" id="UP000269793">
    <property type="component" value="Chromosome III"/>
</dbReference>
<organism evidence="2 3">
    <name type="scientific">Malassezia restricta (strain ATCC 96810 / NBRC 103918 / CBS 7877)</name>
    <name type="common">Seborrheic dermatitis infection agent</name>
    <dbReference type="NCBI Taxonomy" id="425264"/>
    <lineage>
        <taxon>Eukaryota</taxon>
        <taxon>Fungi</taxon>
        <taxon>Dikarya</taxon>
        <taxon>Basidiomycota</taxon>
        <taxon>Ustilaginomycotina</taxon>
        <taxon>Malasseziomycetes</taxon>
        <taxon>Malasseziales</taxon>
        <taxon>Malasseziaceae</taxon>
        <taxon>Malassezia</taxon>
    </lineage>
</organism>
<feature type="region of interest" description="Disordered" evidence="1">
    <location>
        <begin position="26"/>
        <end position="63"/>
    </location>
</feature>
<sequence length="189" mass="21872">MGSWNKRPLCAADTWREVKHQRCCAYEDDSDTESGLKRAYSPPPWEDDSSYDEGPSMKRRHIDREMNGHMLQMSIQDSRATAPESTCIHDEDMTQGNSYEIAPDRIYVHSLDDDDDDNSDVTDNSWQVHPRIARHLNEEEFRRLHQRLDVPRWIAPSNEPDPPKALVLWKPPLWTPATEEPAESMDIGS</sequence>
<evidence type="ECO:0000313" key="2">
    <source>
        <dbReference type="EMBL" id="AYO42658.1"/>
    </source>
</evidence>
<dbReference type="EMBL" id="CP033150">
    <property type="protein sequence ID" value="AYO42658.1"/>
    <property type="molecule type" value="Genomic_DNA"/>
</dbReference>
<dbReference type="AlphaFoldDB" id="A0A3G2S6A3"/>
<accession>A0A3G2S6A3</accession>